<dbReference type="InterPro" id="IPR002052">
    <property type="entry name" value="DNA_methylase_N6_adenine_CS"/>
</dbReference>
<dbReference type="GO" id="GO:0036009">
    <property type="term" value="F:protein-glutamine N-methyltransferase activity"/>
    <property type="evidence" value="ECO:0007669"/>
    <property type="project" value="UniProtKB-ARBA"/>
</dbReference>
<dbReference type="Gene3D" id="3.40.50.150">
    <property type="entry name" value="Vaccinia Virus protein VP39"/>
    <property type="match status" value="1"/>
</dbReference>
<dbReference type="PANTHER" id="PTHR45875:SF1">
    <property type="entry name" value="METHYLTRANSFERASE N6AMT1"/>
    <property type="match status" value="1"/>
</dbReference>
<evidence type="ECO:0000256" key="4">
    <source>
        <dbReference type="ARBA" id="ARBA00022679"/>
    </source>
</evidence>
<dbReference type="InterPro" id="IPR029063">
    <property type="entry name" value="SAM-dependent_MTases_sf"/>
</dbReference>
<dbReference type="OMA" id="DVNRNAC"/>
<comment type="catalytic activity">
    <reaction evidence="7">
        <text>L-lysyl-[histone] + S-adenosyl-L-methionine = N(6)-methyl-L-lysyl-[histone] + S-adenosyl-L-homocysteine + H(+)</text>
        <dbReference type="Rhea" id="RHEA:10024"/>
        <dbReference type="Rhea" id="RHEA-COMP:9845"/>
        <dbReference type="Rhea" id="RHEA-COMP:9846"/>
        <dbReference type="ChEBI" id="CHEBI:15378"/>
        <dbReference type="ChEBI" id="CHEBI:29969"/>
        <dbReference type="ChEBI" id="CHEBI:57856"/>
        <dbReference type="ChEBI" id="CHEBI:59789"/>
        <dbReference type="ChEBI" id="CHEBI:61929"/>
    </reaction>
    <physiologicalReaction direction="left-to-right" evidence="7">
        <dbReference type="Rhea" id="RHEA:10025"/>
    </physiologicalReaction>
</comment>
<dbReference type="InterPro" id="IPR004557">
    <property type="entry name" value="PrmC-related"/>
</dbReference>
<dbReference type="NCBIfam" id="TIGR00537">
    <property type="entry name" value="hemK_rel_arch"/>
    <property type="match status" value="1"/>
</dbReference>
<dbReference type="GO" id="GO:0005634">
    <property type="term" value="C:nucleus"/>
    <property type="evidence" value="ECO:0007669"/>
    <property type="project" value="UniProtKB-SubCell"/>
</dbReference>
<dbReference type="GeneID" id="106666219"/>
<dbReference type="SUPFAM" id="SSF53335">
    <property type="entry name" value="S-adenosyl-L-methionine-dependent methyltransferases"/>
    <property type="match status" value="1"/>
</dbReference>
<evidence type="ECO:0000259" key="17">
    <source>
        <dbReference type="Pfam" id="PF05175"/>
    </source>
</evidence>
<accession>A0A8I6RSD7</accession>
<reference evidence="18" key="1">
    <citation type="submission" date="2022-01" db="UniProtKB">
        <authorList>
            <consortium name="EnsemblMetazoa"/>
        </authorList>
    </citation>
    <scope>IDENTIFICATION</scope>
</reference>
<dbReference type="CDD" id="cd02440">
    <property type="entry name" value="AdoMet_MTases"/>
    <property type="match status" value="1"/>
</dbReference>
<feature type="domain" description="Methyltransferase small" evidence="17">
    <location>
        <begin position="35"/>
        <end position="124"/>
    </location>
</feature>
<evidence type="ECO:0000256" key="9">
    <source>
        <dbReference type="ARBA" id="ARBA00053180"/>
    </source>
</evidence>
<comment type="function">
    <text evidence="9">Methyltransferase that can methylate proteins and, to a lower extent, arsenic. Catalytic subunit of a heterodimer with TRMT112, which monomethylates 'Lys-12' of histone H4 (H4K12me1), a modification present at the promoters of numerous genes encoding cell cycle regulators. Catalytic subunit of a heterodimer with TRMT112, which catalyzes N5-methylation of Glu residue of proteins with a Gly-Gln-Xaa-Xaa-Xaa-Arg motif. Methylates ETF1 on 'Gln-185'; ETF1 needs to be complexed to ERF3 in its GTP-bound form to be efficiently methylated. May also play a role in the modulation of arsenic-induced toxicity by mediating the conversion of monomethylarsonous acid (3+) into the less toxic dimethylarsonic acid. It however only plays a limited role in arsenic metabolism compared with AS3MT.</text>
</comment>
<dbReference type="AlphaFoldDB" id="A0A8I6RSD7"/>
<comment type="similarity">
    <text evidence="2">Belongs to the eukaryotic/archaeal PrmC-related family.</text>
</comment>
<dbReference type="GO" id="GO:0032259">
    <property type="term" value="P:methylation"/>
    <property type="evidence" value="ECO:0007669"/>
    <property type="project" value="UniProtKB-KW"/>
</dbReference>
<evidence type="ECO:0000256" key="8">
    <source>
        <dbReference type="ARBA" id="ARBA00050903"/>
    </source>
</evidence>
<dbReference type="FunFam" id="3.40.50.150:FF:000077">
    <property type="entry name" value="HemK methyltransferase family member 2"/>
    <property type="match status" value="1"/>
</dbReference>
<dbReference type="EnsemblMetazoa" id="XM_014393254.2">
    <property type="protein sequence ID" value="XP_014248740.1"/>
    <property type="gene ID" value="LOC106666219"/>
</dbReference>
<dbReference type="Proteomes" id="UP000494040">
    <property type="component" value="Unassembled WGS sequence"/>
</dbReference>
<evidence type="ECO:0000256" key="7">
    <source>
        <dbReference type="ARBA" id="ARBA00048619"/>
    </source>
</evidence>
<keyword evidence="19" id="KW-1185">Reference proteome</keyword>
<keyword evidence="5" id="KW-0949">S-adenosyl-L-methionine</keyword>
<name>A0A8I6RSD7_CIMLE</name>
<evidence type="ECO:0000256" key="14">
    <source>
        <dbReference type="ARBA" id="ARBA00083337"/>
    </source>
</evidence>
<dbReference type="GO" id="GO:0003676">
    <property type="term" value="F:nucleic acid binding"/>
    <property type="evidence" value="ECO:0007669"/>
    <property type="project" value="InterPro"/>
</dbReference>
<dbReference type="InterPro" id="IPR007848">
    <property type="entry name" value="Small_mtfrase_dom"/>
</dbReference>
<sequence>MDKLPTPLWNLNEFTDEVYEPREDTFLLMDALETDLNLIKKSNAMVALEIGSGSGVVITSLSLAVPNLYCLALDINPKACVATKNTAALNKTQVDVIRSDLVKSLRLNKSVDLLIFNPPYVPSDGSDENSILDKAWAGLERGRSTIDWLLPILEELMSNTCLGYFVAIDENNPEEILSILRSKGFNSETVARRKIIGEKLSILRFSRGLDL</sequence>
<evidence type="ECO:0000313" key="18">
    <source>
        <dbReference type="EnsemblMetazoa" id="XP_014248740.1"/>
    </source>
</evidence>
<keyword evidence="3" id="KW-0489">Methyltransferase</keyword>
<keyword evidence="4" id="KW-0808">Transferase</keyword>
<evidence type="ECO:0000256" key="6">
    <source>
        <dbReference type="ARBA" id="ARBA00023242"/>
    </source>
</evidence>
<dbReference type="OrthoDB" id="5399166at2759"/>
<comment type="catalytic activity">
    <reaction evidence="8">
        <text>methylarsonous acid + S-adenosyl-L-methionine = dimethylarsinate + S-adenosyl-L-homocysteine + 2 H(+)</text>
        <dbReference type="Rhea" id="RHEA:11684"/>
        <dbReference type="ChEBI" id="CHEBI:15378"/>
        <dbReference type="ChEBI" id="CHEBI:16223"/>
        <dbReference type="ChEBI" id="CHEBI:17826"/>
        <dbReference type="ChEBI" id="CHEBI:57856"/>
        <dbReference type="ChEBI" id="CHEBI:59789"/>
    </reaction>
</comment>
<comment type="subcellular location">
    <subcellularLocation>
        <location evidence="1">Nucleus</location>
    </subcellularLocation>
</comment>
<dbReference type="InterPro" id="IPR052190">
    <property type="entry name" value="Euk-Arch_PrmC-MTase"/>
</dbReference>
<evidence type="ECO:0000256" key="16">
    <source>
        <dbReference type="ARBA" id="ARBA00093667"/>
    </source>
</evidence>
<dbReference type="RefSeq" id="XP_014248740.1">
    <property type="nucleotide sequence ID" value="XM_014393254.2"/>
</dbReference>
<evidence type="ECO:0000256" key="15">
    <source>
        <dbReference type="ARBA" id="ARBA00093624"/>
    </source>
</evidence>
<dbReference type="PROSITE" id="PS00092">
    <property type="entry name" value="N6_MTASE"/>
    <property type="match status" value="1"/>
</dbReference>
<dbReference type="PANTHER" id="PTHR45875">
    <property type="entry name" value="METHYLTRANSFERASE N6AMT1"/>
    <property type="match status" value="1"/>
</dbReference>
<keyword evidence="6" id="KW-0539">Nucleus</keyword>
<evidence type="ECO:0000256" key="12">
    <source>
        <dbReference type="ARBA" id="ARBA00076540"/>
    </source>
</evidence>
<proteinExistence type="inferred from homology"/>
<evidence type="ECO:0000313" key="19">
    <source>
        <dbReference type="Proteomes" id="UP000494040"/>
    </source>
</evidence>
<dbReference type="Pfam" id="PF05175">
    <property type="entry name" value="MTS"/>
    <property type="match status" value="1"/>
</dbReference>
<organism evidence="18 19">
    <name type="scientific">Cimex lectularius</name>
    <name type="common">Bed bug</name>
    <name type="synonym">Acanthia lectularia</name>
    <dbReference type="NCBI Taxonomy" id="79782"/>
    <lineage>
        <taxon>Eukaryota</taxon>
        <taxon>Metazoa</taxon>
        <taxon>Ecdysozoa</taxon>
        <taxon>Arthropoda</taxon>
        <taxon>Hexapoda</taxon>
        <taxon>Insecta</taxon>
        <taxon>Pterygota</taxon>
        <taxon>Neoptera</taxon>
        <taxon>Paraneoptera</taxon>
        <taxon>Hemiptera</taxon>
        <taxon>Heteroptera</taxon>
        <taxon>Panheteroptera</taxon>
        <taxon>Cimicomorpha</taxon>
        <taxon>Cimicidae</taxon>
        <taxon>Cimex</taxon>
    </lineage>
</organism>
<dbReference type="GO" id="GO:0035657">
    <property type="term" value="C:eRF1 methyltransferase complex"/>
    <property type="evidence" value="ECO:0007669"/>
    <property type="project" value="TreeGrafter"/>
</dbReference>
<evidence type="ECO:0000256" key="10">
    <source>
        <dbReference type="ARBA" id="ARBA00062344"/>
    </source>
</evidence>
<evidence type="ECO:0000256" key="5">
    <source>
        <dbReference type="ARBA" id="ARBA00022691"/>
    </source>
</evidence>
<protein>
    <recommendedName>
        <fullName evidence="15">Methyltransferase HEMK2</fullName>
    </recommendedName>
    <alternativeName>
        <fullName evidence="14">HemK methyltransferase family member 2</fullName>
    </alternativeName>
    <alternativeName>
        <fullName evidence="12">Lysine N-methyltransferase 9</fullName>
    </alternativeName>
    <alternativeName>
        <fullName evidence="11">Methylarsonite methyltransferase N6AMT1</fullName>
    </alternativeName>
    <alternativeName>
        <fullName evidence="16">Methyltransferase N6AMT1</fullName>
    </alternativeName>
    <alternativeName>
        <fullName evidence="13">Protein N(5)-glutamine methyltransferase</fullName>
    </alternativeName>
</protein>
<evidence type="ECO:0000256" key="2">
    <source>
        <dbReference type="ARBA" id="ARBA00006149"/>
    </source>
</evidence>
<evidence type="ECO:0000256" key="13">
    <source>
        <dbReference type="ARBA" id="ARBA00080992"/>
    </source>
</evidence>
<evidence type="ECO:0000256" key="3">
    <source>
        <dbReference type="ARBA" id="ARBA00022603"/>
    </source>
</evidence>
<evidence type="ECO:0000256" key="1">
    <source>
        <dbReference type="ARBA" id="ARBA00004123"/>
    </source>
</evidence>
<evidence type="ECO:0000256" key="11">
    <source>
        <dbReference type="ARBA" id="ARBA00075330"/>
    </source>
</evidence>
<comment type="subunit">
    <text evidence="10">Heterodimer; heterodimerization with TRMT112 is required for S-adenosyl-L-methionine-binding.</text>
</comment>